<reference evidence="2 3" key="1">
    <citation type="journal article" date="2020" name="Nat. Commun.">
        <title>Genome of Tripterygium wilfordii and identification of cytochrome P450 involved in triptolide biosynthesis.</title>
        <authorList>
            <person name="Tu L."/>
            <person name="Su P."/>
            <person name="Zhang Z."/>
            <person name="Gao L."/>
            <person name="Wang J."/>
            <person name="Hu T."/>
            <person name="Zhou J."/>
            <person name="Zhang Y."/>
            <person name="Zhao Y."/>
            <person name="Liu Y."/>
            <person name="Song Y."/>
            <person name="Tong Y."/>
            <person name="Lu Y."/>
            <person name="Yang J."/>
            <person name="Xu C."/>
            <person name="Jia M."/>
            <person name="Peters R.J."/>
            <person name="Huang L."/>
            <person name="Gao W."/>
        </authorList>
    </citation>
    <scope>NUCLEOTIDE SEQUENCE [LARGE SCALE GENOMIC DNA]</scope>
    <source>
        <strain evidence="3">cv. XIE 37</strain>
        <tissue evidence="2">Leaf</tissue>
    </source>
</reference>
<proteinExistence type="predicted"/>
<keyword evidence="3" id="KW-1185">Reference proteome</keyword>
<evidence type="ECO:0000256" key="1">
    <source>
        <dbReference type="SAM" id="MobiDB-lite"/>
    </source>
</evidence>
<gene>
    <name evidence="2" type="ORF">HS088_TW11G00561</name>
</gene>
<protein>
    <submittedName>
        <fullName evidence="2">Ethylene-responsive transcription factor 1B-like</fullName>
    </submittedName>
</protein>
<dbReference type="AlphaFoldDB" id="A0A7J7D2D3"/>
<name>A0A7J7D2D3_TRIWF</name>
<sequence>MNYSYEEGESPVLELKRIHSMKRKSGSRKRSQYNNNINEDDDNVVVLEDLGADYLEELLNATT</sequence>
<dbReference type="InParanoid" id="A0A7J7D2D3"/>
<organism evidence="2 3">
    <name type="scientific">Tripterygium wilfordii</name>
    <name type="common">Thunder God vine</name>
    <dbReference type="NCBI Taxonomy" id="458696"/>
    <lineage>
        <taxon>Eukaryota</taxon>
        <taxon>Viridiplantae</taxon>
        <taxon>Streptophyta</taxon>
        <taxon>Embryophyta</taxon>
        <taxon>Tracheophyta</taxon>
        <taxon>Spermatophyta</taxon>
        <taxon>Magnoliopsida</taxon>
        <taxon>eudicotyledons</taxon>
        <taxon>Gunneridae</taxon>
        <taxon>Pentapetalae</taxon>
        <taxon>rosids</taxon>
        <taxon>fabids</taxon>
        <taxon>Celastrales</taxon>
        <taxon>Celastraceae</taxon>
        <taxon>Tripterygium</taxon>
    </lineage>
</organism>
<accession>A0A7J7D2D3</accession>
<feature type="region of interest" description="Disordered" evidence="1">
    <location>
        <begin position="18"/>
        <end position="37"/>
    </location>
</feature>
<comment type="caution">
    <text evidence="2">The sequence shown here is derived from an EMBL/GenBank/DDBJ whole genome shotgun (WGS) entry which is preliminary data.</text>
</comment>
<evidence type="ECO:0000313" key="2">
    <source>
        <dbReference type="EMBL" id="KAF5740491.1"/>
    </source>
</evidence>
<dbReference type="Proteomes" id="UP000593562">
    <property type="component" value="Unassembled WGS sequence"/>
</dbReference>
<dbReference type="EMBL" id="JAAARO010000011">
    <property type="protein sequence ID" value="KAF5740491.1"/>
    <property type="molecule type" value="Genomic_DNA"/>
</dbReference>
<feature type="compositionally biased region" description="Basic residues" evidence="1">
    <location>
        <begin position="18"/>
        <end position="31"/>
    </location>
</feature>
<evidence type="ECO:0000313" key="3">
    <source>
        <dbReference type="Proteomes" id="UP000593562"/>
    </source>
</evidence>